<evidence type="ECO:0000256" key="1">
    <source>
        <dbReference type="ARBA" id="ARBA00022692"/>
    </source>
</evidence>
<evidence type="ECO:0000313" key="10">
    <source>
        <dbReference type="RefSeq" id="XP_013788968.1"/>
    </source>
</evidence>
<reference evidence="10" key="1">
    <citation type="submission" date="2025-08" db="UniProtKB">
        <authorList>
            <consortium name="RefSeq"/>
        </authorList>
    </citation>
    <scope>IDENTIFICATION</scope>
    <source>
        <tissue evidence="10">Muscle</tissue>
    </source>
</reference>
<keyword evidence="4 6" id="KW-0472">Membrane</keyword>
<comment type="subcellular location">
    <subcellularLocation>
        <location evidence="5">Endomembrane system</location>
        <topology evidence="5">Single-pass membrane protein</topology>
    </subcellularLocation>
</comment>
<dbReference type="InterPro" id="IPR001623">
    <property type="entry name" value="DnaJ_domain"/>
</dbReference>
<evidence type="ECO:0000256" key="7">
    <source>
        <dbReference type="SAM" id="SignalP"/>
    </source>
</evidence>
<dbReference type="InterPro" id="IPR036869">
    <property type="entry name" value="J_dom_sf"/>
</dbReference>
<evidence type="ECO:0000256" key="4">
    <source>
        <dbReference type="ARBA" id="ARBA00023136"/>
    </source>
</evidence>
<name>A0ABM1BUK7_LIMPO</name>
<feature type="signal peptide" evidence="7">
    <location>
        <begin position="1"/>
        <end position="28"/>
    </location>
</feature>
<evidence type="ECO:0000256" key="2">
    <source>
        <dbReference type="ARBA" id="ARBA00022729"/>
    </source>
</evidence>
<proteinExistence type="predicted"/>
<dbReference type="InterPro" id="IPR052606">
    <property type="entry name" value="DnaJ_domain_protein"/>
</dbReference>
<sequence length="222" mass="26633">MIIKMFNMWTVQLILFLFVTIKINVTCGWDTEDLELFDLVEEVNQNFYEVLGLEQTASNSDIRKAYRRLSLQYHPDKSKEEGAEERFRKLVAVSEVLRDEEKRKKYDLILQNGLPDWRQPVYYYRRVRKMGLWELSIFLFVLLTLGQHLFAWSVYWERKYELVLKMFLFFQYARNTSTWYCKQLSMQDIPVLGTRKQLSMQDIPVLGTRKQLSMQDIPVLGT</sequence>
<evidence type="ECO:0000256" key="6">
    <source>
        <dbReference type="SAM" id="Phobius"/>
    </source>
</evidence>
<keyword evidence="3 6" id="KW-1133">Transmembrane helix</keyword>
<dbReference type="GeneID" id="106472848"/>
<keyword evidence="9" id="KW-1185">Reference proteome</keyword>
<feature type="transmembrane region" description="Helical" evidence="6">
    <location>
        <begin position="135"/>
        <end position="156"/>
    </location>
</feature>
<keyword evidence="2 7" id="KW-0732">Signal</keyword>
<dbReference type="PANTHER" id="PTHR44653">
    <property type="entry name" value="DNAJ HOMOLOG SUBFAMILY C MEMBER 1"/>
    <property type="match status" value="1"/>
</dbReference>
<evidence type="ECO:0000256" key="3">
    <source>
        <dbReference type="ARBA" id="ARBA00022989"/>
    </source>
</evidence>
<evidence type="ECO:0000259" key="8">
    <source>
        <dbReference type="PROSITE" id="PS50076"/>
    </source>
</evidence>
<keyword evidence="1 6" id="KW-0812">Transmembrane</keyword>
<gene>
    <name evidence="10" type="primary">LOC106472848</name>
</gene>
<dbReference type="Pfam" id="PF00226">
    <property type="entry name" value="DnaJ"/>
    <property type="match status" value="1"/>
</dbReference>
<dbReference type="RefSeq" id="XP_013788968.1">
    <property type="nucleotide sequence ID" value="XM_013933514.2"/>
</dbReference>
<feature type="domain" description="J" evidence="8">
    <location>
        <begin position="46"/>
        <end position="110"/>
    </location>
</feature>
<organism evidence="9 10">
    <name type="scientific">Limulus polyphemus</name>
    <name type="common">Atlantic horseshoe crab</name>
    <dbReference type="NCBI Taxonomy" id="6850"/>
    <lineage>
        <taxon>Eukaryota</taxon>
        <taxon>Metazoa</taxon>
        <taxon>Ecdysozoa</taxon>
        <taxon>Arthropoda</taxon>
        <taxon>Chelicerata</taxon>
        <taxon>Merostomata</taxon>
        <taxon>Xiphosura</taxon>
        <taxon>Limulidae</taxon>
        <taxon>Limulus</taxon>
    </lineage>
</organism>
<dbReference type="SMART" id="SM00271">
    <property type="entry name" value="DnaJ"/>
    <property type="match status" value="1"/>
</dbReference>
<accession>A0ABM1BUK7</accession>
<feature type="chain" id="PRO_5047119014" evidence="7">
    <location>
        <begin position="29"/>
        <end position="222"/>
    </location>
</feature>
<evidence type="ECO:0000313" key="9">
    <source>
        <dbReference type="Proteomes" id="UP000694941"/>
    </source>
</evidence>
<dbReference type="PRINTS" id="PR00625">
    <property type="entry name" value="JDOMAIN"/>
</dbReference>
<dbReference type="CDD" id="cd06257">
    <property type="entry name" value="DnaJ"/>
    <property type="match status" value="1"/>
</dbReference>
<dbReference type="PROSITE" id="PS50076">
    <property type="entry name" value="DNAJ_2"/>
    <property type="match status" value="1"/>
</dbReference>
<feature type="non-terminal residue" evidence="10">
    <location>
        <position position="222"/>
    </location>
</feature>
<dbReference type="Proteomes" id="UP000694941">
    <property type="component" value="Unplaced"/>
</dbReference>
<dbReference type="PANTHER" id="PTHR44653:SF2">
    <property type="entry name" value="DNAJ HOMOLOG SUBFAMILY C MEMBER 1"/>
    <property type="match status" value="1"/>
</dbReference>
<dbReference type="SUPFAM" id="SSF46565">
    <property type="entry name" value="Chaperone J-domain"/>
    <property type="match status" value="1"/>
</dbReference>
<evidence type="ECO:0000256" key="5">
    <source>
        <dbReference type="ARBA" id="ARBA00037847"/>
    </source>
</evidence>
<protein>
    <submittedName>
        <fullName evidence="10">DnaJ homolog subfamily C member 1-like</fullName>
    </submittedName>
</protein>
<dbReference type="Gene3D" id="1.10.287.110">
    <property type="entry name" value="DnaJ domain"/>
    <property type="match status" value="1"/>
</dbReference>